<evidence type="ECO:0000313" key="1">
    <source>
        <dbReference type="EMBL" id="MFD0738224.1"/>
    </source>
</evidence>
<organism evidence="1 2">
    <name type="scientific">Lysobacter koreensis</name>
    <dbReference type="NCBI Taxonomy" id="266122"/>
    <lineage>
        <taxon>Bacteria</taxon>
        <taxon>Pseudomonadati</taxon>
        <taxon>Pseudomonadota</taxon>
        <taxon>Gammaproteobacteria</taxon>
        <taxon>Lysobacterales</taxon>
        <taxon>Lysobacteraceae</taxon>
        <taxon>Lysobacter</taxon>
    </lineage>
</organism>
<gene>
    <name evidence="1" type="ORF">ACFQZQ_02830</name>
</gene>
<dbReference type="RefSeq" id="WP_386811157.1">
    <property type="nucleotide sequence ID" value="NZ_JBHTIH010000002.1"/>
</dbReference>
<protein>
    <recommendedName>
        <fullName evidence="3">Lytic transglycosylase domain-containing protein</fullName>
    </recommendedName>
</protein>
<sequence>MQNVRKFINEETVKGDAQVRQREADYQARTDGNANSYVGATAGEVLPWMTGVGALRTAGKLPKITADGIKGLLQKGGLLALEGGAYGLASPVLGEGDYGSDKAQQVAVNTALAPALALGVKGIGAGAGAARQGARYLTPGGREQIANQRVAGLLGDDPAILAALRGAPSVPGYTLTPAQAIGTPEAVQAERVLRNNGMTAPAFAATESSNNAALRDSVAKLAGDDAAMGAATKARTAATAPYYAQLPGQSADAAPILAALDSLHNSSLGVNKNVKAAVASIRGEIESRMGSDGKIGADILSGLHEQAGSHLGPMATGQEKKALGPLRDSIAETIDATVPGYRDNLAAYARASQPLTDMAAGRSLLDAIDSGGRDGGGNQAVTLTQIKSILAKDAKAKYKLSPPARQ</sequence>
<evidence type="ECO:0000313" key="2">
    <source>
        <dbReference type="Proteomes" id="UP001597090"/>
    </source>
</evidence>
<accession>A0ABW2YJR5</accession>
<dbReference type="EMBL" id="JBHTIH010000002">
    <property type="protein sequence ID" value="MFD0738224.1"/>
    <property type="molecule type" value="Genomic_DNA"/>
</dbReference>
<proteinExistence type="predicted"/>
<comment type="caution">
    <text evidence="1">The sequence shown here is derived from an EMBL/GenBank/DDBJ whole genome shotgun (WGS) entry which is preliminary data.</text>
</comment>
<reference evidence="2" key="1">
    <citation type="journal article" date="2019" name="Int. J. Syst. Evol. Microbiol.">
        <title>The Global Catalogue of Microorganisms (GCM) 10K type strain sequencing project: providing services to taxonomists for standard genome sequencing and annotation.</title>
        <authorList>
            <consortium name="The Broad Institute Genomics Platform"/>
            <consortium name="The Broad Institute Genome Sequencing Center for Infectious Disease"/>
            <person name="Wu L."/>
            <person name="Ma J."/>
        </authorList>
    </citation>
    <scope>NUCLEOTIDE SEQUENCE [LARGE SCALE GENOMIC DNA]</scope>
    <source>
        <strain evidence="2">CCUG 55491</strain>
    </source>
</reference>
<name>A0ABW2YJR5_9GAMM</name>
<dbReference type="Proteomes" id="UP001597090">
    <property type="component" value="Unassembled WGS sequence"/>
</dbReference>
<keyword evidence="2" id="KW-1185">Reference proteome</keyword>
<evidence type="ECO:0008006" key="3">
    <source>
        <dbReference type="Google" id="ProtNLM"/>
    </source>
</evidence>